<dbReference type="OrthoDB" id="1096938at2"/>
<sequence>MKIKDLGIITIFCCLLGFLMACHSPVRQYEFTTGKFKKDTVLSGTPVKQENLKMPMGICVFAEKNLLLIIDVQDSMLVKAYDLKSLKFIKSFIKKGPGPNQQLDCHKVQYSADFKHIYAVDRIKQKIYAYNADDISAPGAAVFPESDIMLEHHQIYNPSVLADGSIVDYSSYKADEKSSVFSFYNSYGNLLYKKGDFPKIKTAYGPQEQNAAFLGWFTPFKNGNNIILAYLNTDVLDLYNNQGVLLKRVQGPDYFEPAVKSVKHFNGTMVIPDEKAFHAYSSARAKDNEVYVLYEGKEVLEQGGYHKKLLFNFNSNLEPESLFLLDQPIFAFDIDWSRKELYGLTHQYKDKNLIRIKLP</sequence>
<dbReference type="SUPFAM" id="SSF50969">
    <property type="entry name" value="YVTN repeat-like/Quinoprotein amine dehydrogenase"/>
    <property type="match status" value="1"/>
</dbReference>
<protein>
    <recommendedName>
        <fullName evidence="3">6-bladed beta-propeller</fullName>
    </recommendedName>
</protein>
<evidence type="ECO:0000313" key="1">
    <source>
        <dbReference type="EMBL" id="KRT14626.1"/>
    </source>
</evidence>
<dbReference type="Proteomes" id="UP000051950">
    <property type="component" value="Unassembled WGS sequence"/>
</dbReference>
<comment type="caution">
    <text evidence="1">The sequence shown here is derived from an EMBL/GenBank/DDBJ whole genome shotgun (WGS) entry which is preliminary data.</text>
</comment>
<dbReference type="AlphaFoldDB" id="A0A0T5VL83"/>
<evidence type="ECO:0008006" key="3">
    <source>
        <dbReference type="Google" id="ProtNLM"/>
    </source>
</evidence>
<dbReference type="STRING" id="687842.ASU31_18325"/>
<gene>
    <name evidence="1" type="ORF">ASU31_18325</name>
</gene>
<keyword evidence="2" id="KW-1185">Reference proteome</keyword>
<evidence type="ECO:0000313" key="2">
    <source>
        <dbReference type="Proteomes" id="UP000051950"/>
    </source>
</evidence>
<accession>A0A0T5VL83</accession>
<dbReference type="EMBL" id="LMZQ01000015">
    <property type="protein sequence ID" value="KRT14626.1"/>
    <property type="molecule type" value="Genomic_DNA"/>
</dbReference>
<dbReference type="Pfam" id="PF15869">
    <property type="entry name" value="TolB_like"/>
    <property type="match status" value="1"/>
</dbReference>
<proteinExistence type="predicted"/>
<dbReference type="PROSITE" id="PS51257">
    <property type="entry name" value="PROKAR_LIPOPROTEIN"/>
    <property type="match status" value="1"/>
</dbReference>
<dbReference type="InterPro" id="IPR011044">
    <property type="entry name" value="Quino_amine_DH_bsu"/>
</dbReference>
<organism evidence="1 2">
    <name type="scientific">Pedobacter ginsenosidimutans</name>
    <dbReference type="NCBI Taxonomy" id="687842"/>
    <lineage>
        <taxon>Bacteria</taxon>
        <taxon>Pseudomonadati</taxon>
        <taxon>Bacteroidota</taxon>
        <taxon>Sphingobacteriia</taxon>
        <taxon>Sphingobacteriales</taxon>
        <taxon>Sphingobacteriaceae</taxon>
        <taxon>Pedobacter</taxon>
    </lineage>
</organism>
<name>A0A0T5VL83_9SPHI</name>
<reference evidence="1 2" key="1">
    <citation type="submission" date="2015-11" db="EMBL/GenBank/DDBJ databases">
        <title>Sequence of Pedobacter ginsenosidimutans.</title>
        <authorList>
            <person name="Carson E."/>
            <person name="Keyser V."/>
            <person name="Newman J."/>
            <person name="Miller J."/>
        </authorList>
    </citation>
    <scope>NUCLEOTIDE SEQUENCE [LARGE SCALE GENOMIC DNA]</scope>
    <source>
        <strain evidence="1 2">KACC 14530</strain>
    </source>
</reference>